<keyword evidence="6" id="KW-1185">Reference proteome</keyword>
<evidence type="ECO:0000256" key="1">
    <source>
        <dbReference type="ARBA" id="ARBA00023015"/>
    </source>
</evidence>
<evidence type="ECO:0000256" key="3">
    <source>
        <dbReference type="ARBA" id="ARBA00023163"/>
    </source>
</evidence>
<dbReference type="InterPro" id="IPR018356">
    <property type="entry name" value="Tscrpt_reg_HTH_DeoR_CS"/>
</dbReference>
<dbReference type="PROSITE" id="PS00894">
    <property type="entry name" value="HTH_DEOR_1"/>
    <property type="match status" value="1"/>
</dbReference>
<evidence type="ECO:0000313" key="5">
    <source>
        <dbReference type="EMBL" id="KRM32295.1"/>
    </source>
</evidence>
<comment type="caution">
    <text evidence="5">The sequence shown here is derived from an EMBL/GenBank/DDBJ whole genome shotgun (WGS) entry which is preliminary data.</text>
</comment>
<dbReference type="Pfam" id="PF08220">
    <property type="entry name" value="HTH_DeoR"/>
    <property type="match status" value="1"/>
</dbReference>
<dbReference type="PANTHER" id="PTHR30363:SF51">
    <property type="entry name" value="HTH-TYPE TRANSCRIPTIONAL REPRESSOR GLCR"/>
    <property type="match status" value="1"/>
</dbReference>
<feature type="domain" description="HTH deoR-type" evidence="4">
    <location>
        <begin position="12"/>
        <end position="67"/>
    </location>
</feature>
<dbReference type="PROSITE" id="PS51000">
    <property type="entry name" value="HTH_DEOR_2"/>
    <property type="match status" value="1"/>
</dbReference>
<keyword evidence="1" id="KW-0805">Transcription regulation</keyword>
<dbReference type="InterPro" id="IPR037171">
    <property type="entry name" value="NagB/RpiA_transferase-like"/>
</dbReference>
<dbReference type="InterPro" id="IPR001034">
    <property type="entry name" value="DeoR_HTH"/>
</dbReference>
<organism evidence="5 6">
    <name type="scientific">Lactobacillus intestinalis DSM 6629</name>
    <dbReference type="NCBI Taxonomy" id="1423761"/>
    <lineage>
        <taxon>Bacteria</taxon>
        <taxon>Bacillati</taxon>
        <taxon>Bacillota</taxon>
        <taxon>Bacilli</taxon>
        <taxon>Lactobacillales</taxon>
        <taxon>Lactobacillaceae</taxon>
        <taxon>Lactobacillus</taxon>
    </lineage>
</organism>
<dbReference type="Proteomes" id="UP000051735">
    <property type="component" value="Unassembled WGS sequence"/>
</dbReference>
<accession>A0ABR5PPC2</accession>
<dbReference type="PANTHER" id="PTHR30363">
    <property type="entry name" value="HTH-TYPE TRANSCRIPTIONAL REGULATOR SRLR-RELATED"/>
    <property type="match status" value="1"/>
</dbReference>
<dbReference type="InterPro" id="IPR036388">
    <property type="entry name" value="WH-like_DNA-bd_sf"/>
</dbReference>
<proteinExistence type="predicted"/>
<protein>
    <submittedName>
        <fullName evidence="5">ArsR family transcriptional regulator</fullName>
    </submittedName>
</protein>
<evidence type="ECO:0000256" key="2">
    <source>
        <dbReference type="ARBA" id="ARBA00023125"/>
    </source>
</evidence>
<dbReference type="SMART" id="SM00420">
    <property type="entry name" value="HTH_DEOR"/>
    <property type="match status" value="1"/>
</dbReference>
<dbReference type="SUPFAM" id="SSF46785">
    <property type="entry name" value="Winged helix' DNA-binding domain"/>
    <property type="match status" value="1"/>
</dbReference>
<reference evidence="5 6" key="1">
    <citation type="journal article" date="2015" name="Genome Announc.">
        <title>Expanding the biotechnology potential of lactobacilli through comparative genomics of 213 strains and associated genera.</title>
        <authorList>
            <person name="Sun Z."/>
            <person name="Harris H.M."/>
            <person name="McCann A."/>
            <person name="Guo C."/>
            <person name="Argimon S."/>
            <person name="Zhang W."/>
            <person name="Yang X."/>
            <person name="Jeffery I.B."/>
            <person name="Cooney J.C."/>
            <person name="Kagawa T.F."/>
            <person name="Liu W."/>
            <person name="Song Y."/>
            <person name="Salvetti E."/>
            <person name="Wrobel A."/>
            <person name="Rasinkangas P."/>
            <person name="Parkhill J."/>
            <person name="Rea M.C."/>
            <person name="O'Sullivan O."/>
            <person name="Ritari J."/>
            <person name="Douillard F.P."/>
            <person name="Paul Ross R."/>
            <person name="Yang R."/>
            <person name="Briner A.E."/>
            <person name="Felis G.E."/>
            <person name="de Vos W.M."/>
            <person name="Barrangou R."/>
            <person name="Klaenhammer T.R."/>
            <person name="Caufield P.W."/>
            <person name="Cui Y."/>
            <person name="Zhang H."/>
            <person name="O'Toole P.W."/>
        </authorList>
    </citation>
    <scope>NUCLEOTIDE SEQUENCE [LARGE SCALE GENOMIC DNA]</scope>
    <source>
        <strain evidence="5 6">DSM 6629</strain>
    </source>
</reference>
<dbReference type="InterPro" id="IPR036390">
    <property type="entry name" value="WH_DNA-bd_sf"/>
</dbReference>
<dbReference type="InterPro" id="IPR050313">
    <property type="entry name" value="Carb_Metab_HTH_regulators"/>
</dbReference>
<keyword evidence="3" id="KW-0804">Transcription</keyword>
<dbReference type="PRINTS" id="PR00037">
    <property type="entry name" value="HTHLACR"/>
</dbReference>
<dbReference type="SMART" id="SM01134">
    <property type="entry name" value="DeoRC"/>
    <property type="match status" value="1"/>
</dbReference>
<dbReference type="Gene3D" id="1.10.10.10">
    <property type="entry name" value="Winged helix-like DNA-binding domain superfamily/Winged helix DNA-binding domain"/>
    <property type="match status" value="1"/>
</dbReference>
<keyword evidence="2" id="KW-0238">DNA-binding</keyword>
<evidence type="ECO:0000313" key="6">
    <source>
        <dbReference type="Proteomes" id="UP000051735"/>
    </source>
</evidence>
<dbReference type="SUPFAM" id="SSF100950">
    <property type="entry name" value="NagB/RpiA/CoA transferase-like"/>
    <property type="match status" value="1"/>
</dbReference>
<name>A0ABR5PPC2_9LACO</name>
<dbReference type="Pfam" id="PF00455">
    <property type="entry name" value="DeoRC"/>
    <property type="match status" value="1"/>
</dbReference>
<dbReference type="EMBL" id="AZGN01000047">
    <property type="protein sequence ID" value="KRM32295.1"/>
    <property type="molecule type" value="Genomic_DNA"/>
</dbReference>
<dbReference type="InterPro" id="IPR014036">
    <property type="entry name" value="DeoR-like_C"/>
</dbReference>
<sequence>MLDYELERKMNQEERIAEIKKLLKKEHKLTTRQLAQHFQVSFDTARRDVLRLTTTGQAIRIHGGLMEINQNNVPDFLARNQIQSPVKNKMAKMAKKFIHPGQCDFIGSSTTLKLMCPLINGMNLQVVTNSIDNALNMMESPLPKIRLLGGVINKEQRFIFSEAALDTLRRIRFNTAFIGTASINKDGIYMPNMSDANIVKIAAEHSNLVVLIAENYKFENQNSAPFKSIGLDKIDVLITDSPLGKEKKSYFDSHTQIISVLKE</sequence>
<gene>
    <name evidence="5" type="ORF">FC44_GL001715</name>
</gene>
<evidence type="ECO:0000259" key="4">
    <source>
        <dbReference type="PROSITE" id="PS51000"/>
    </source>
</evidence>